<keyword evidence="1" id="KW-0472">Membrane</keyword>
<dbReference type="AlphaFoldDB" id="A0AAP0KDY5"/>
<protein>
    <submittedName>
        <fullName evidence="2">Uncharacterized protein</fullName>
    </submittedName>
</protein>
<keyword evidence="1" id="KW-0812">Transmembrane</keyword>
<sequence>MGCITNKSPNTVTAPLLRCTSPSSLLRHLRSSLRLASGCSSLPSTTPPPVSFLVALHLRGGRWLCFRVGARPLARPFSSPALPSPLSCFRPIIPYRSGCEYFNWLDPEMTDRATIVINGLLRKLDRIESEKRLEEEFKRRRKLNGCSVACWLCLVVVVLLFDTSYWS</sequence>
<name>A0AAP0KDY5_9MAGN</name>
<evidence type="ECO:0000313" key="2">
    <source>
        <dbReference type="EMBL" id="KAK9150747.1"/>
    </source>
</evidence>
<dbReference type="EMBL" id="JBBNAF010000004">
    <property type="protein sequence ID" value="KAK9150747.1"/>
    <property type="molecule type" value="Genomic_DNA"/>
</dbReference>
<keyword evidence="3" id="KW-1185">Reference proteome</keyword>
<organism evidence="2 3">
    <name type="scientific">Stephania yunnanensis</name>
    <dbReference type="NCBI Taxonomy" id="152371"/>
    <lineage>
        <taxon>Eukaryota</taxon>
        <taxon>Viridiplantae</taxon>
        <taxon>Streptophyta</taxon>
        <taxon>Embryophyta</taxon>
        <taxon>Tracheophyta</taxon>
        <taxon>Spermatophyta</taxon>
        <taxon>Magnoliopsida</taxon>
        <taxon>Ranunculales</taxon>
        <taxon>Menispermaceae</taxon>
        <taxon>Menispermoideae</taxon>
        <taxon>Cissampelideae</taxon>
        <taxon>Stephania</taxon>
    </lineage>
</organism>
<proteinExistence type="predicted"/>
<keyword evidence="1" id="KW-1133">Transmembrane helix</keyword>
<comment type="caution">
    <text evidence="2">The sequence shown here is derived from an EMBL/GenBank/DDBJ whole genome shotgun (WGS) entry which is preliminary data.</text>
</comment>
<evidence type="ECO:0000256" key="1">
    <source>
        <dbReference type="SAM" id="Phobius"/>
    </source>
</evidence>
<feature type="transmembrane region" description="Helical" evidence="1">
    <location>
        <begin position="143"/>
        <end position="161"/>
    </location>
</feature>
<dbReference type="Proteomes" id="UP001420932">
    <property type="component" value="Unassembled WGS sequence"/>
</dbReference>
<gene>
    <name evidence="2" type="ORF">Syun_009056</name>
</gene>
<evidence type="ECO:0000313" key="3">
    <source>
        <dbReference type="Proteomes" id="UP001420932"/>
    </source>
</evidence>
<reference evidence="2 3" key="1">
    <citation type="submission" date="2024-01" db="EMBL/GenBank/DDBJ databases">
        <title>Genome assemblies of Stephania.</title>
        <authorList>
            <person name="Yang L."/>
        </authorList>
    </citation>
    <scope>NUCLEOTIDE SEQUENCE [LARGE SCALE GENOMIC DNA]</scope>
    <source>
        <strain evidence="2">YNDBR</strain>
        <tissue evidence="2">Leaf</tissue>
    </source>
</reference>
<accession>A0AAP0KDY5</accession>